<dbReference type="AlphaFoldDB" id="A0A373FD48"/>
<accession>A0A373FD48</accession>
<feature type="region of interest" description="Disordered" evidence="1">
    <location>
        <begin position="1"/>
        <end position="26"/>
    </location>
</feature>
<proteinExistence type="predicted"/>
<name>A0A373FD48_COMTE</name>
<sequence>MGFSVNTDEGKSKNDVRSFTPKPPPKPLYLVEQEAADFRKLKTLVEKSWNGREGRAFALFIDYLRMLRVDDYARIDADFFNALRMNVIQTYFEGTISKQTLYSLCYGVDAFIDSKFDSGLTPLFYDEEIYDIIMEREKFARFDADSFQDALEELRTKDLYTEVALLEVVRYLGLTLKEAMFINPSLSLDYARAHGHIVIRNQDSQYSRRIPVWNEEQSIALIHLATNRLKADPDENYRHKKYAYIFSPVTQIHKILSNNNLSLYSLRRAYFEDEYYSTAYTDFTPDEISQHAYNTSLKMGHSYFFDEAFLFKQSLEEKKIVTAHAILERHPAKLSLPDPIRDYIQNYRNRPRPE</sequence>
<gene>
    <name evidence="2" type="ORF">DZC30_18645</name>
</gene>
<evidence type="ECO:0000256" key="1">
    <source>
        <dbReference type="SAM" id="MobiDB-lite"/>
    </source>
</evidence>
<keyword evidence="3" id="KW-1185">Reference proteome</keyword>
<dbReference type="Proteomes" id="UP000261948">
    <property type="component" value="Unassembled WGS sequence"/>
</dbReference>
<organism evidence="2 3">
    <name type="scientific">Comamonas testosteroni</name>
    <name type="common">Pseudomonas testosteroni</name>
    <dbReference type="NCBI Taxonomy" id="285"/>
    <lineage>
        <taxon>Bacteria</taxon>
        <taxon>Pseudomonadati</taxon>
        <taxon>Pseudomonadota</taxon>
        <taxon>Betaproteobacteria</taxon>
        <taxon>Burkholderiales</taxon>
        <taxon>Comamonadaceae</taxon>
        <taxon>Comamonas</taxon>
    </lineage>
</organism>
<evidence type="ECO:0000313" key="3">
    <source>
        <dbReference type="Proteomes" id="UP000261948"/>
    </source>
</evidence>
<reference evidence="2 3" key="1">
    <citation type="submission" date="2018-08" db="EMBL/GenBank/DDBJ databases">
        <title>Comamonas testosteroni strain SWCO2.</title>
        <authorList>
            <person name="Jiang N."/>
            <person name="Zhang X.Z."/>
        </authorList>
    </citation>
    <scope>NUCLEOTIDE SEQUENCE [LARGE SCALE GENOMIC DNA]</scope>
    <source>
        <strain evidence="2 3">SWCO2</strain>
    </source>
</reference>
<evidence type="ECO:0000313" key="2">
    <source>
        <dbReference type="EMBL" id="RGE41329.1"/>
    </source>
</evidence>
<protein>
    <submittedName>
        <fullName evidence="2">Uncharacterized protein</fullName>
    </submittedName>
</protein>
<comment type="caution">
    <text evidence="2">The sequence shown here is derived from an EMBL/GenBank/DDBJ whole genome shotgun (WGS) entry which is preliminary data.</text>
</comment>
<dbReference type="EMBL" id="QURR01000029">
    <property type="protein sequence ID" value="RGE41329.1"/>
    <property type="molecule type" value="Genomic_DNA"/>
</dbReference>